<dbReference type="Proteomes" id="UP000198862">
    <property type="component" value="Unassembled WGS sequence"/>
</dbReference>
<dbReference type="EMBL" id="FOLO01000007">
    <property type="protein sequence ID" value="SFC32662.1"/>
    <property type="molecule type" value="Genomic_DNA"/>
</dbReference>
<evidence type="ECO:0000313" key="2">
    <source>
        <dbReference type="Proteomes" id="UP000198862"/>
    </source>
</evidence>
<name>A0A1I1IA52_9GAMM</name>
<dbReference type="OrthoDB" id="7257056at2"/>
<dbReference type="RefSeq" id="WP_091982276.1">
    <property type="nucleotide sequence ID" value="NZ_FOLO01000007.1"/>
</dbReference>
<dbReference type="AlphaFoldDB" id="A0A1I1IA52"/>
<reference evidence="1 2" key="1">
    <citation type="submission" date="2016-10" db="EMBL/GenBank/DDBJ databases">
        <authorList>
            <person name="de Groot N.N."/>
        </authorList>
    </citation>
    <scope>NUCLEOTIDE SEQUENCE [LARGE SCALE GENOMIC DNA]</scope>
    <source>
        <strain evidence="1 2">DSM 6059</strain>
    </source>
</reference>
<sequence>MLDINTDTSFFLEKFTRLFHIYSKSYAIPSFNDSGLGCRRFDPFSVNNKVMPSFYCATDSISAVAEVILRLNNIGQRHIVADINNRGLLEFDLKRNLKLVDLTQFKEINNLLSSSNCAYQNLTTIAKAIAINHPEVDGLSWFGYQKGERGLRCFLFFGDRVSVEDFETKIESNFEQERAVRILKDAALALNTDIGSGKLLI</sequence>
<organism evidence="1 2">
    <name type="scientific">Pseudoalteromonas denitrificans DSM 6059</name>
    <dbReference type="NCBI Taxonomy" id="1123010"/>
    <lineage>
        <taxon>Bacteria</taxon>
        <taxon>Pseudomonadati</taxon>
        <taxon>Pseudomonadota</taxon>
        <taxon>Gammaproteobacteria</taxon>
        <taxon>Alteromonadales</taxon>
        <taxon>Pseudoalteromonadaceae</taxon>
        <taxon>Pseudoalteromonas</taxon>
    </lineage>
</organism>
<evidence type="ECO:0000313" key="1">
    <source>
        <dbReference type="EMBL" id="SFC32662.1"/>
    </source>
</evidence>
<accession>A0A1I1IA52</accession>
<gene>
    <name evidence="1" type="ORF">SAMN02745724_01435</name>
</gene>
<proteinExistence type="predicted"/>
<keyword evidence="2" id="KW-1185">Reference proteome</keyword>
<evidence type="ECO:0008006" key="3">
    <source>
        <dbReference type="Google" id="ProtNLM"/>
    </source>
</evidence>
<protein>
    <recommendedName>
        <fullName evidence="3">RES domain-containing protein</fullName>
    </recommendedName>
</protein>